<feature type="binding site" evidence="14">
    <location>
        <position position="226"/>
    </location>
    <ligand>
        <name>Zn(2+)</name>
        <dbReference type="ChEBI" id="CHEBI:29105"/>
        <label>2</label>
        <note>catalytic</note>
    </ligand>
</feature>
<proteinExistence type="inferred from homology"/>
<evidence type="ECO:0000256" key="11">
    <source>
        <dbReference type="ARBA" id="ARBA00023049"/>
    </source>
</evidence>
<feature type="binding site" evidence="15">
    <location>
        <position position="176"/>
    </location>
    <ligand>
        <name>Zn(2+)</name>
        <dbReference type="ChEBI" id="CHEBI:29105"/>
        <label>1</label>
    </ligand>
</feature>
<evidence type="ECO:0000313" key="20">
    <source>
        <dbReference type="Proteomes" id="UP000824782"/>
    </source>
</evidence>
<dbReference type="GO" id="GO:0008270">
    <property type="term" value="F:zinc ion binding"/>
    <property type="evidence" value="ECO:0007669"/>
    <property type="project" value="InterPro"/>
</dbReference>
<dbReference type="EMBL" id="WNYA01000002">
    <property type="protein sequence ID" value="KAG8584664.1"/>
    <property type="molecule type" value="Genomic_DNA"/>
</dbReference>
<evidence type="ECO:0000313" key="19">
    <source>
        <dbReference type="EMBL" id="KAG8584664.1"/>
    </source>
</evidence>
<dbReference type="GO" id="GO:0030198">
    <property type="term" value="P:extracellular matrix organization"/>
    <property type="evidence" value="ECO:0007669"/>
    <property type="project" value="TreeGrafter"/>
</dbReference>
<feature type="domain" description="Peptidase metallopeptidase" evidence="18">
    <location>
        <begin position="113"/>
        <end position="275"/>
    </location>
</feature>
<evidence type="ECO:0000256" key="4">
    <source>
        <dbReference type="ARBA" id="ARBA00022530"/>
    </source>
</evidence>
<feature type="compositionally biased region" description="Basic and acidic residues" evidence="16">
    <location>
        <begin position="301"/>
        <end position="331"/>
    </location>
</feature>
<dbReference type="PIRSF" id="PIRSF001191">
    <property type="entry name" value="Peptidase_M10A_matrix"/>
    <property type="match status" value="1"/>
</dbReference>
<dbReference type="GO" id="GO:0006508">
    <property type="term" value="P:proteolysis"/>
    <property type="evidence" value="ECO:0007669"/>
    <property type="project" value="UniProtKB-KW"/>
</dbReference>
<comment type="cofactor">
    <cofactor evidence="15">
        <name>Zn(2+)</name>
        <dbReference type="ChEBI" id="CHEBI:29105"/>
    </cofactor>
    <text evidence="15">Binds 2 Zn(2+) ions per subunit.</text>
</comment>
<dbReference type="InterPro" id="IPR036365">
    <property type="entry name" value="PGBD-like_sf"/>
</dbReference>
<dbReference type="PANTHER" id="PTHR10201:SF267">
    <property type="entry name" value="MACROPHAGE METALLOELASTASE"/>
    <property type="match status" value="1"/>
</dbReference>
<dbReference type="InterPro" id="IPR021190">
    <property type="entry name" value="Pept_M10A"/>
</dbReference>
<dbReference type="InterPro" id="IPR006026">
    <property type="entry name" value="Peptidase_Metallo"/>
</dbReference>
<evidence type="ECO:0000256" key="12">
    <source>
        <dbReference type="ARBA" id="ARBA00023145"/>
    </source>
</evidence>
<comment type="similarity">
    <text evidence="2">Belongs to the peptidase M10A family.</text>
</comment>
<dbReference type="Proteomes" id="UP000824782">
    <property type="component" value="Unassembled WGS sequence"/>
</dbReference>
<dbReference type="PANTHER" id="PTHR10201">
    <property type="entry name" value="MATRIX METALLOPROTEINASE"/>
    <property type="match status" value="1"/>
</dbReference>
<feature type="binding site" evidence="14">
    <location>
        <position position="230"/>
    </location>
    <ligand>
        <name>Zn(2+)</name>
        <dbReference type="ChEBI" id="CHEBI:29105"/>
        <label>2</label>
        <note>catalytic</note>
    </ligand>
</feature>
<comment type="subcellular location">
    <subcellularLocation>
        <location evidence="1">Secreted</location>
        <location evidence="1">Extracellular space</location>
        <location evidence="1">Extracellular matrix</location>
    </subcellularLocation>
</comment>
<dbReference type="Pfam" id="PF00413">
    <property type="entry name" value="Peptidase_M10"/>
    <property type="match status" value="1"/>
</dbReference>
<dbReference type="Pfam" id="PF01471">
    <property type="entry name" value="PG_binding_1"/>
    <property type="match status" value="1"/>
</dbReference>
<keyword evidence="6 14" id="KW-0479">Metal-binding</keyword>
<keyword evidence="8" id="KW-0378">Hydrolase</keyword>
<reference evidence="19" key="1">
    <citation type="thesis" date="2020" institute="ProQuest LLC" country="789 East Eisenhower Parkway, Ann Arbor, MI, USA">
        <title>Comparative Genomics and Chromosome Evolution.</title>
        <authorList>
            <person name="Mudd A.B."/>
        </authorList>
    </citation>
    <scope>NUCLEOTIDE SEQUENCE</scope>
    <source>
        <strain evidence="19">237g6f4</strain>
        <tissue evidence="19">Blood</tissue>
    </source>
</reference>
<dbReference type="Gene3D" id="3.40.390.10">
    <property type="entry name" value="Collagenase (Catalytic Domain)"/>
    <property type="match status" value="1"/>
</dbReference>
<comment type="cofactor">
    <cofactor evidence="15">
        <name>Ca(2+)</name>
        <dbReference type="ChEBI" id="CHEBI:29108"/>
    </cofactor>
    <text evidence="15">Can bind about 5 Ca(2+) ions per subunit.</text>
</comment>
<feature type="binding site" description="in inhibited form" evidence="15">
    <location>
        <position position="100"/>
    </location>
    <ligand>
        <name>Zn(2+)</name>
        <dbReference type="ChEBI" id="CHEBI:29105"/>
        <label>2</label>
        <note>catalytic</note>
    </ligand>
</feature>
<keyword evidence="11" id="KW-0482">Metalloprotease</keyword>
<feature type="compositionally biased region" description="Pro residues" evidence="16">
    <location>
        <begin position="280"/>
        <end position="300"/>
    </location>
</feature>
<evidence type="ECO:0000256" key="6">
    <source>
        <dbReference type="ARBA" id="ARBA00022723"/>
    </source>
</evidence>
<feature type="binding site" evidence="15">
    <location>
        <position position="200"/>
    </location>
    <ligand>
        <name>Ca(2+)</name>
        <dbReference type="ChEBI" id="CHEBI:29108"/>
        <label>2</label>
    </ligand>
</feature>
<keyword evidence="4" id="KW-0272">Extracellular matrix</keyword>
<feature type="binding site" evidence="15">
    <location>
        <position position="244"/>
    </location>
    <ligand>
        <name>Zn(2+)</name>
        <dbReference type="ChEBI" id="CHEBI:29105"/>
        <label>2</label>
        <note>catalytic</note>
    </ligand>
</feature>
<evidence type="ECO:0000256" key="7">
    <source>
        <dbReference type="ARBA" id="ARBA00022729"/>
    </source>
</evidence>
<evidence type="ECO:0000256" key="8">
    <source>
        <dbReference type="ARBA" id="ARBA00022801"/>
    </source>
</evidence>
<feature type="binding site" evidence="15">
    <location>
        <position position="209"/>
    </location>
    <ligand>
        <name>Ca(2+)</name>
        <dbReference type="ChEBI" id="CHEBI:29108"/>
        <label>3</label>
    </ligand>
</feature>
<dbReference type="GO" id="GO:0004222">
    <property type="term" value="F:metalloendopeptidase activity"/>
    <property type="evidence" value="ECO:0007669"/>
    <property type="project" value="InterPro"/>
</dbReference>
<evidence type="ECO:0000259" key="18">
    <source>
        <dbReference type="SMART" id="SM00235"/>
    </source>
</evidence>
<accession>A0AAV7CHX5</accession>
<dbReference type="GO" id="GO:0031012">
    <property type="term" value="C:extracellular matrix"/>
    <property type="evidence" value="ECO:0007669"/>
    <property type="project" value="InterPro"/>
</dbReference>
<feature type="region of interest" description="Disordered" evidence="16">
    <location>
        <begin position="272"/>
        <end position="331"/>
    </location>
</feature>
<dbReference type="GO" id="GO:0030574">
    <property type="term" value="P:collagen catabolic process"/>
    <property type="evidence" value="ECO:0007669"/>
    <property type="project" value="TreeGrafter"/>
</dbReference>
<feature type="signal peptide" evidence="17">
    <location>
        <begin position="1"/>
        <end position="18"/>
    </location>
</feature>
<evidence type="ECO:0000256" key="2">
    <source>
        <dbReference type="ARBA" id="ARBA00010370"/>
    </source>
</evidence>
<dbReference type="InterPro" id="IPR001818">
    <property type="entry name" value="Pept_M10_metallopeptidase"/>
</dbReference>
<feature type="active site" evidence="13">
    <location>
        <position position="227"/>
    </location>
</feature>
<evidence type="ECO:0000256" key="14">
    <source>
        <dbReference type="PIRSR" id="PIRSR001191-2"/>
    </source>
</evidence>
<evidence type="ECO:0000256" key="10">
    <source>
        <dbReference type="ARBA" id="ARBA00022837"/>
    </source>
</evidence>
<gene>
    <name evidence="19" type="ORF">GDO81_004710</name>
</gene>
<dbReference type="InterPro" id="IPR033739">
    <property type="entry name" value="M10A_MMP"/>
</dbReference>
<feature type="binding site" evidence="15">
    <location>
        <position position="178"/>
    </location>
    <ligand>
        <name>Zn(2+)</name>
        <dbReference type="ChEBI" id="CHEBI:29105"/>
        <label>1</label>
    </ligand>
</feature>
<feature type="binding site" evidence="15">
    <location>
        <position position="204"/>
    </location>
    <ligand>
        <name>Zn(2+)</name>
        <dbReference type="ChEBI" id="CHEBI:29105"/>
        <label>1</label>
    </ligand>
</feature>
<dbReference type="PRINTS" id="PR00138">
    <property type="entry name" value="MATRIXIN"/>
</dbReference>
<name>A0AAV7CHX5_ENGPU</name>
<keyword evidence="12" id="KW-0865">Zymogen</keyword>
<comment type="caution">
    <text evidence="19">The sequence shown here is derived from an EMBL/GenBank/DDBJ whole genome shotgun (WGS) entry which is preliminary data.</text>
</comment>
<evidence type="ECO:0000256" key="3">
    <source>
        <dbReference type="ARBA" id="ARBA00022525"/>
    </source>
</evidence>
<keyword evidence="20" id="KW-1185">Reference proteome</keyword>
<dbReference type="AlphaFoldDB" id="A0AAV7CHX5"/>
<evidence type="ECO:0000256" key="1">
    <source>
        <dbReference type="ARBA" id="ARBA00004498"/>
    </source>
</evidence>
<evidence type="ECO:0000256" key="5">
    <source>
        <dbReference type="ARBA" id="ARBA00022670"/>
    </source>
</evidence>
<feature type="binding site" evidence="15">
    <location>
        <position position="166"/>
    </location>
    <ligand>
        <name>Ca(2+)</name>
        <dbReference type="ChEBI" id="CHEBI:29108"/>
        <label>2</label>
    </ligand>
</feature>
<keyword evidence="3" id="KW-0964">Secreted</keyword>
<dbReference type="FunFam" id="3.40.390.10:FF:000007">
    <property type="entry name" value="Collagenase 3"/>
    <property type="match status" value="1"/>
</dbReference>
<feature type="binding site" evidence="15">
    <location>
        <position position="132"/>
    </location>
    <ligand>
        <name>Ca(2+)</name>
        <dbReference type="ChEBI" id="CHEBI:29108"/>
        <label>1</label>
    </ligand>
</feature>
<evidence type="ECO:0000256" key="9">
    <source>
        <dbReference type="ARBA" id="ARBA00022833"/>
    </source>
</evidence>
<organism evidence="19 20">
    <name type="scientific">Engystomops pustulosus</name>
    <name type="common">Tungara frog</name>
    <name type="synonym">Physalaemus pustulosus</name>
    <dbReference type="NCBI Taxonomy" id="76066"/>
    <lineage>
        <taxon>Eukaryota</taxon>
        <taxon>Metazoa</taxon>
        <taxon>Chordata</taxon>
        <taxon>Craniata</taxon>
        <taxon>Vertebrata</taxon>
        <taxon>Euteleostomi</taxon>
        <taxon>Amphibia</taxon>
        <taxon>Batrachia</taxon>
        <taxon>Anura</taxon>
        <taxon>Neobatrachia</taxon>
        <taxon>Hyloidea</taxon>
        <taxon>Leptodactylidae</taxon>
        <taxon>Leiuperinae</taxon>
        <taxon>Engystomops</taxon>
    </lineage>
</organism>
<protein>
    <recommendedName>
        <fullName evidence="18">Peptidase metallopeptidase domain-containing protein</fullName>
    </recommendedName>
</protein>
<feature type="binding site" evidence="15">
    <location>
        <position position="202"/>
    </location>
    <ligand>
        <name>Ca(2+)</name>
        <dbReference type="ChEBI" id="CHEBI:29108"/>
        <label>2</label>
    </ligand>
</feature>
<dbReference type="CDD" id="cd04278">
    <property type="entry name" value="ZnMc_MMP"/>
    <property type="match status" value="1"/>
</dbReference>
<dbReference type="InterPro" id="IPR024079">
    <property type="entry name" value="MetalloPept_cat_dom_sf"/>
</dbReference>
<dbReference type="InterPro" id="IPR002477">
    <property type="entry name" value="Peptidoglycan-bd-like"/>
</dbReference>
<feature type="binding site" evidence="15">
    <location>
        <position position="191"/>
    </location>
    <ligand>
        <name>Zn(2+)</name>
        <dbReference type="ChEBI" id="CHEBI:29105"/>
        <label>1</label>
    </ligand>
</feature>
<feature type="binding site" evidence="15">
    <location>
        <position position="209"/>
    </location>
    <ligand>
        <name>Ca(2+)</name>
        <dbReference type="ChEBI" id="CHEBI:29108"/>
        <label>1</label>
    </ligand>
</feature>
<sequence length="331" mass="37360">MVLLWIFIPCLLLNVYIAEVVTGVVHDLATLEAADSKDITKEDLIKAQEYIDRFYNAVTRSRMLSNPTEQKIKDMQTFFGLKVTGKINKETLQIMRKARCGVPDVQSFSHFPGKLKWEKTSLTYRIVNYTPDITTSEVDYAIAQAFKIWSEVIPLNFRQIYSGEADIMISFGYRDHGDFFPFDGPLGILAHAFAPGNGIGGDTHFDEAETWTLGHQGTNIFLVAVHELGHALGLEHSRYEQAIMYPTLLENSFVDPTKFKLFKDDIDGIQALYGSRRPNMPKPNPSVKPPARPTMKPQPKPPKEPQPKPPKEPQPKPPKEPQPKPPERTSA</sequence>
<keyword evidence="9 14" id="KW-0862">Zinc</keyword>
<evidence type="ECO:0000256" key="13">
    <source>
        <dbReference type="PIRSR" id="PIRSR001191-1"/>
    </source>
</evidence>
<evidence type="ECO:0000256" key="17">
    <source>
        <dbReference type="SAM" id="SignalP"/>
    </source>
</evidence>
<dbReference type="SMART" id="SM00235">
    <property type="entry name" value="ZnMc"/>
    <property type="match status" value="1"/>
</dbReference>
<feature type="chain" id="PRO_5044000762" description="Peptidase metallopeptidase domain-containing protein" evidence="17">
    <location>
        <begin position="19"/>
        <end position="331"/>
    </location>
</feature>
<keyword evidence="5" id="KW-0645">Protease</keyword>
<keyword evidence="10 15" id="KW-0106">Calcium</keyword>
<dbReference type="SUPFAM" id="SSF47090">
    <property type="entry name" value="PGBD-like"/>
    <property type="match status" value="1"/>
</dbReference>
<keyword evidence="7 17" id="KW-0732">Signal</keyword>
<feature type="binding site" evidence="14">
    <location>
        <position position="236"/>
    </location>
    <ligand>
        <name>Zn(2+)</name>
        <dbReference type="ChEBI" id="CHEBI:29105"/>
        <label>2</label>
        <note>catalytic</note>
    </ligand>
</feature>
<feature type="binding site" evidence="15">
    <location>
        <position position="206"/>
    </location>
    <ligand>
        <name>Ca(2+)</name>
        <dbReference type="ChEBI" id="CHEBI:29108"/>
        <label>3</label>
    </ligand>
</feature>
<dbReference type="SUPFAM" id="SSF55486">
    <property type="entry name" value="Metalloproteases ('zincins'), catalytic domain"/>
    <property type="match status" value="1"/>
</dbReference>
<feature type="binding site" evidence="15">
    <location>
        <position position="183"/>
    </location>
    <ligand>
        <name>Ca(2+)</name>
        <dbReference type="ChEBI" id="CHEBI:29108"/>
        <label>3</label>
    </ligand>
</feature>
<feature type="binding site" evidence="15">
    <location>
        <position position="184"/>
    </location>
    <ligand>
        <name>Ca(2+)</name>
        <dbReference type="ChEBI" id="CHEBI:29108"/>
        <label>3</label>
    </ligand>
</feature>
<evidence type="ECO:0000256" key="16">
    <source>
        <dbReference type="SAM" id="MobiDB-lite"/>
    </source>
</evidence>
<evidence type="ECO:0000256" key="15">
    <source>
        <dbReference type="PIRSR" id="PIRSR621190-2"/>
    </source>
</evidence>